<evidence type="ECO:0000313" key="3">
    <source>
        <dbReference type="Proteomes" id="UP000440125"/>
    </source>
</evidence>
<keyword evidence="1" id="KW-0812">Transmembrane</keyword>
<dbReference type="RefSeq" id="WP_155863254.1">
    <property type="nucleotide sequence ID" value="NZ_WFIY01000004.1"/>
</dbReference>
<feature type="transmembrane region" description="Helical" evidence="1">
    <location>
        <begin position="117"/>
        <end position="138"/>
    </location>
</feature>
<sequence length="140" mass="15004">MVNTILSRGDMASQVSRNNPVLIASTIETILLMGAFIAGVTTLLNDQFPIKEAWMAAILSAHLSLALLSGLGAILLFSLTYLSNRKDLFYFGLITAIFVGLAAAGGLAFYATYNYDFSYLMAISFMIAIISSVGALVYSL</sequence>
<comment type="caution">
    <text evidence="2">The sequence shown here is derived from an EMBL/GenBank/DDBJ whole genome shotgun (WGS) entry which is preliminary data.</text>
</comment>
<protein>
    <recommendedName>
        <fullName evidence="4">Multipass membrane protein</fullName>
    </recommendedName>
</protein>
<feature type="transmembrane region" description="Helical" evidence="1">
    <location>
        <begin position="88"/>
        <end position="111"/>
    </location>
</feature>
<evidence type="ECO:0000256" key="1">
    <source>
        <dbReference type="SAM" id="Phobius"/>
    </source>
</evidence>
<feature type="transmembrane region" description="Helical" evidence="1">
    <location>
        <begin position="21"/>
        <end position="41"/>
    </location>
</feature>
<reference evidence="2 3" key="1">
    <citation type="submission" date="2019-10" db="EMBL/GenBank/DDBJ databases">
        <title>Genome Sequences from Six Type Strain Members of the Archaeal Family Sulfolobaceae: Acidianus ambivalens, Acidianus infernus, Metallosphaera prunae, Stygiolobus azoricus, Sulfolobus metallicus, and Sulfurisphaera ohwakuensis.</title>
        <authorList>
            <person name="Counts J.A."/>
            <person name="Kelly R.M."/>
        </authorList>
    </citation>
    <scope>NUCLEOTIDE SEQUENCE [LARGE SCALE GENOMIC DNA]</scope>
    <source>
        <strain evidence="2 3">DSM 3191</strain>
    </source>
</reference>
<keyword evidence="1" id="KW-0472">Membrane</keyword>
<feature type="transmembrane region" description="Helical" evidence="1">
    <location>
        <begin position="53"/>
        <end position="76"/>
    </location>
</feature>
<keyword evidence="3" id="KW-1185">Reference proteome</keyword>
<dbReference type="OrthoDB" id="36910at2157"/>
<dbReference type="Proteomes" id="UP000440125">
    <property type="component" value="Unassembled WGS sequence"/>
</dbReference>
<keyword evidence="1" id="KW-1133">Transmembrane helix</keyword>
<evidence type="ECO:0000313" key="2">
    <source>
        <dbReference type="EMBL" id="MUM64873.1"/>
    </source>
</evidence>
<accession>A0A6A9QGG6</accession>
<name>A0A6A9QGG6_ACIIN</name>
<dbReference type="AlphaFoldDB" id="A0A6A9QGG6"/>
<gene>
    <name evidence="2" type="ORF">D1867_06365</name>
</gene>
<dbReference type="EMBL" id="WFIY01000004">
    <property type="protein sequence ID" value="MUM64873.1"/>
    <property type="molecule type" value="Genomic_DNA"/>
</dbReference>
<proteinExistence type="predicted"/>
<evidence type="ECO:0008006" key="4">
    <source>
        <dbReference type="Google" id="ProtNLM"/>
    </source>
</evidence>
<organism evidence="2 3">
    <name type="scientific">Acidianus infernus</name>
    <dbReference type="NCBI Taxonomy" id="12915"/>
    <lineage>
        <taxon>Archaea</taxon>
        <taxon>Thermoproteota</taxon>
        <taxon>Thermoprotei</taxon>
        <taxon>Sulfolobales</taxon>
        <taxon>Sulfolobaceae</taxon>
        <taxon>Acidianus</taxon>
    </lineage>
</organism>